<accession>A0A514Z5X7</accession>
<evidence type="ECO:0000313" key="3">
    <source>
        <dbReference type="Proteomes" id="UP000315128"/>
    </source>
</evidence>
<dbReference type="AlphaFoldDB" id="A0A514Z5X7"/>
<dbReference type="KEGG" id="lack:FLP15_00340"/>
<keyword evidence="3" id="KW-1185">Reference proteome</keyword>
<dbReference type="Proteomes" id="UP000315128">
    <property type="component" value="Chromosome"/>
</dbReference>
<dbReference type="OrthoDB" id="41009at1300"/>
<protein>
    <submittedName>
        <fullName evidence="2">Uncharacterized protein</fullName>
    </submittedName>
</protein>
<organism evidence="2 3">
    <name type="scientific">Lactococcus protaetiae</name>
    <dbReference type="NCBI Taxonomy" id="2592653"/>
    <lineage>
        <taxon>Bacteria</taxon>
        <taxon>Bacillati</taxon>
        <taxon>Bacillota</taxon>
        <taxon>Bacilli</taxon>
        <taxon>Lactobacillales</taxon>
        <taxon>Streptococcaceae</taxon>
        <taxon>Lactococcus</taxon>
    </lineage>
</organism>
<proteinExistence type="predicted"/>
<evidence type="ECO:0000313" key="2">
    <source>
        <dbReference type="EMBL" id="QDK69897.1"/>
    </source>
</evidence>
<keyword evidence="1" id="KW-1133">Transmembrane helix</keyword>
<keyword evidence="1" id="KW-0812">Transmembrane</keyword>
<dbReference type="EMBL" id="CP041356">
    <property type="protein sequence ID" value="QDK69897.1"/>
    <property type="molecule type" value="Genomic_DNA"/>
</dbReference>
<sequence length="208" mass="23441">MLSVFCHTQYIDSALEEANKIKQIKIDEKTYETTQEEKVYKFKTKFWTINIILFSIALLVFFVIVIVGALKNPNNAGINDFSKSSSSSYGLYGSPTASSRDKYEFAANHLSEIPGWTNHLFYSIHWAMGTQQGVNGKMTYTGGTLYSTLAAVLPAPTQIYSMVDDEGQKVLNAVWRTPATSKNNVEIDIRYDQKSGQIVNWNFTGYKN</sequence>
<keyword evidence="1" id="KW-0472">Membrane</keyword>
<gene>
    <name evidence="2" type="ORF">FLP15_00340</name>
</gene>
<reference evidence="2 3" key="1">
    <citation type="submission" date="2019-07" db="EMBL/GenBank/DDBJ databases">
        <title>Genome sequencing of KACC 19320.</title>
        <authorList>
            <person name="Heo J."/>
            <person name="Kim S.-J."/>
            <person name="Kim J.-S."/>
            <person name="Hong S.-B."/>
            <person name="Kwon S.-W."/>
        </authorList>
    </citation>
    <scope>NUCLEOTIDE SEQUENCE [LARGE SCALE GENOMIC DNA]</scope>
    <source>
        <strain evidence="2 3">KACC 19320</strain>
    </source>
</reference>
<feature type="transmembrane region" description="Helical" evidence="1">
    <location>
        <begin position="47"/>
        <end position="70"/>
    </location>
</feature>
<name>A0A514Z5X7_9LACT</name>
<evidence type="ECO:0000256" key="1">
    <source>
        <dbReference type="SAM" id="Phobius"/>
    </source>
</evidence>